<feature type="domain" description="PIN" evidence="9">
    <location>
        <begin position="3"/>
        <end position="125"/>
    </location>
</feature>
<feature type="binding site" evidence="8">
    <location>
        <position position="6"/>
    </location>
    <ligand>
        <name>Mg(2+)</name>
        <dbReference type="ChEBI" id="CHEBI:18420"/>
    </ligand>
</feature>
<dbReference type="Proteomes" id="UP000248598">
    <property type="component" value="Chromosome 1"/>
</dbReference>
<keyword evidence="4 8" id="KW-0479">Metal-binding</keyword>
<keyword evidence="5 8" id="KW-0378">Hydrolase</keyword>
<dbReference type="GO" id="GO:0016787">
    <property type="term" value="F:hydrolase activity"/>
    <property type="evidence" value="ECO:0007669"/>
    <property type="project" value="UniProtKB-KW"/>
</dbReference>
<keyword evidence="8" id="KW-0800">Toxin</keyword>
<keyword evidence="6 8" id="KW-0460">Magnesium</keyword>
<dbReference type="RefSeq" id="WP_003785163.1">
    <property type="nucleotide sequence ID" value="NZ_CP045141.1"/>
</dbReference>
<evidence type="ECO:0000256" key="5">
    <source>
        <dbReference type="ARBA" id="ARBA00022801"/>
    </source>
</evidence>
<dbReference type="InterPro" id="IPR050556">
    <property type="entry name" value="Type_II_TA_system_RNase"/>
</dbReference>
<feature type="binding site" evidence="8">
    <location>
        <position position="99"/>
    </location>
    <ligand>
        <name>Mg(2+)</name>
        <dbReference type="ChEBI" id="CHEBI:18420"/>
    </ligand>
</feature>
<dbReference type="InterPro" id="IPR002716">
    <property type="entry name" value="PIN_dom"/>
</dbReference>
<dbReference type="SUPFAM" id="SSF88723">
    <property type="entry name" value="PIN domain-like"/>
    <property type="match status" value="1"/>
</dbReference>
<dbReference type="EC" id="3.1.-.-" evidence="8"/>
<evidence type="ECO:0000256" key="6">
    <source>
        <dbReference type="ARBA" id="ARBA00022842"/>
    </source>
</evidence>
<keyword evidence="3 8" id="KW-0540">Nuclease</keyword>
<dbReference type="AlphaFoldDB" id="A0AAX2J3B1"/>
<evidence type="ECO:0000256" key="4">
    <source>
        <dbReference type="ARBA" id="ARBA00022723"/>
    </source>
</evidence>
<dbReference type="Gene3D" id="3.40.50.1010">
    <property type="entry name" value="5'-nuclease"/>
    <property type="match status" value="1"/>
</dbReference>
<dbReference type="PANTHER" id="PTHR33653">
    <property type="entry name" value="RIBONUCLEASE VAPC2"/>
    <property type="match status" value="1"/>
</dbReference>
<dbReference type="CDD" id="cd18735">
    <property type="entry name" value="PIN_HiVapC1-like"/>
    <property type="match status" value="1"/>
</dbReference>
<evidence type="ECO:0000256" key="1">
    <source>
        <dbReference type="ARBA" id="ARBA00001946"/>
    </source>
</evidence>
<organism evidence="10 11">
    <name type="scientific">Kingella kingae</name>
    <dbReference type="NCBI Taxonomy" id="504"/>
    <lineage>
        <taxon>Bacteria</taxon>
        <taxon>Pseudomonadati</taxon>
        <taxon>Pseudomonadota</taxon>
        <taxon>Betaproteobacteria</taxon>
        <taxon>Neisseriales</taxon>
        <taxon>Neisseriaceae</taxon>
        <taxon>Kingella</taxon>
    </lineage>
</organism>
<comment type="cofactor">
    <cofactor evidence="1 8">
        <name>Mg(2+)</name>
        <dbReference type="ChEBI" id="CHEBI:18420"/>
    </cofactor>
</comment>
<evidence type="ECO:0000313" key="10">
    <source>
        <dbReference type="EMBL" id="SQH24572.1"/>
    </source>
</evidence>
<evidence type="ECO:0000256" key="2">
    <source>
        <dbReference type="ARBA" id="ARBA00022649"/>
    </source>
</evidence>
<accession>A0AAX2J3B1</accession>
<evidence type="ECO:0000256" key="8">
    <source>
        <dbReference type="HAMAP-Rule" id="MF_00265"/>
    </source>
</evidence>
<comment type="similarity">
    <text evidence="7 8">Belongs to the PINc/VapC protein family.</text>
</comment>
<name>A0AAX2J3B1_KINKI</name>
<dbReference type="InterPro" id="IPR022907">
    <property type="entry name" value="VapC_family"/>
</dbReference>
<proteinExistence type="inferred from homology"/>
<dbReference type="PANTHER" id="PTHR33653:SF1">
    <property type="entry name" value="RIBONUCLEASE VAPC2"/>
    <property type="match status" value="1"/>
</dbReference>
<dbReference type="GO" id="GO:0090729">
    <property type="term" value="F:toxin activity"/>
    <property type="evidence" value="ECO:0007669"/>
    <property type="project" value="UniProtKB-KW"/>
</dbReference>
<dbReference type="EMBL" id="LS483426">
    <property type="protein sequence ID" value="SQH24572.1"/>
    <property type="molecule type" value="Genomic_DNA"/>
</dbReference>
<sequence>MMYLLDTNILIYIQKNNPPTVREKINNLPNSAQLVMSFVTYAELLKGTYGSQNLEKAQANLNALTRIISVLPSHEAMPEHYANWANQLKKQGKPIGNNDLWIAAHALAVGAVLVTHNTKEFSRINNLQLEDWVEE</sequence>
<evidence type="ECO:0000256" key="7">
    <source>
        <dbReference type="ARBA" id="ARBA00038093"/>
    </source>
</evidence>
<dbReference type="GeneID" id="93262069"/>
<protein>
    <recommendedName>
        <fullName evidence="8">Ribonuclease VapC</fullName>
        <shortName evidence="8">RNase VapC</shortName>
        <ecNumber evidence="8">3.1.-.-</ecNumber>
    </recommendedName>
    <alternativeName>
        <fullName evidence="8">Toxin VapC</fullName>
    </alternativeName>
</protein>
<gene>
    <name evidence="10" type="primary">vapC1</name>
    <name evidence="8" type="synonym">vapC</name>
    <name evidence="10" type="ORF">NCTC10529_00760</name>
</gene>
<dbReference type="HAMAP" id="MF_00265">
    <property type="entry name" value="VapC_Nob1"/>
    <property type="match status" value="1"/>
</dbReference>
<dbReference type="InterPro" id="IPR029060">
    <property type="entry name" value="PIN-like_dom_sf"/>
</dbReference>
<evidence type="ECO:0000259" key="9">
    <source>
        <dbReference type="Pfam" id="PF01850"/>
    </source>
</evidence>
<dbReference type="Pfam" id="PF01850">
    <property type="entry name" value="PIN"/>
    <property type="match status" value="1"/>
</dbReference>
<evidence type="ECO:0000313" key="11">
    <source>
        <dbReference type="Proteomes" id="UP000248598"/>
    </source>
</evidence>
<dbReference type="GO" id="GO:0004540">
    <property type="term" value="F:RNA nuclease activity"/>
    <property type="evidence" value="ECO:0007669"/>
    <property type="project" value="InterPro"/>
</dbReference>
<dbReference type="GO" id="GO:0000287">
    <property type="term" value="F:magnesium ion binding"/>
    <property type="evidence" value="ECO:0007669"/>
    <property type="project" value="UniProtKB-UniRule"/>
</dbReference>
<evidence type="ECO:0000256" key="3">
    <source>
        <dbReference type="ARBA" id="ARBA00022722"/>
    </source>
</evidence>
<comment type="function">
    <text evidence="8">Toxic component of a toxin-antitoxin (TA) system. An RNase.</text>
</comment>
<reference evidence="10 11" key="1">
    <citation type="submission" date="2018-06" db="EMBL/GenBank/DDBJ databases">
        <authorList>
            <consortium name="Pathogen Informatics"/>
            <person name="Doyle S."/>
        </authorList>
    </citation>
    <scope>NUCLEOTIDE SEQUENCE [LARGE SCALE GENOMIC DNA]</scope>
    <source>
        <strain evidence="10 11">NCTC10529</strain>
    </source>
</reference>
<keyword evidence="2 8" id="KW-1277">Toxin-antitoxin system</keyword>